<evidence type="ECO:0000256" key="4">
    <source>
        <dbReference type="PROSITE-ProRule" id="PRU00335"/>
    </source>
</evidence>
<evidence type="ECO:0000313" key="7">
    <source>
        <dbReference type="Proteomes" id="UP001149140"/>
    </source>
</evidence>
<dbReference type="Proteomes" id="UP001149140">
    <property type="component" value="Unassembled WGS sequence"/>
</dbReference>
<dbReference type="InterPro" id="IPR049445">
    <property type="entry name" value="TetR_SbtR-like_C"/>
</dbReference>
<dbReference type="GO" id="GO:0003700">
    <property type="term" value="F:DNA-binding transcription factor activity"/>
    <property type="evidence" value="ECO:0007669"/>
    <property type="project" value="TreeGrafter"/>
</dbReference>
<dbReference type="SUPFAM" id="SSF46689">
    <property type="entry name" value="Homeodomain-like"/>
    <property type="match status" value="1"/>
</dbReference>
<dbReference type="SUPFAM" id="SSF48498">
    <property type="entry name" value="Tetracyclin repressor-like, C-terminal domain"/>
    <property type="match status" value="1"/>
</dbReference>
<keyword evidence="3" id="KW-0804">Transcription</keyword>
<evidence type="ECO:0000313" key="6">
    <source>
        <dbReference type="EMBL" id="MDA0159409.1"/>
    </source>
</evidence>
<protein>
    <submittedName>
        <fullName evidence="6">TetR/AcrR family transcriptional regulator</fullName>
    </submittedName>
</protein>
<evidence type="ECO:0000259" key="5">
    <source>
        <dbReference type="PROSITE" id="PS50977"/>
    </source>
</evidence>
<dbReference type="InterPro" id="IPR036271">
    <property type="entry name" value="Tet_transcr_reg_TetR-rel_C_sf"/>
</dbReference>
<gene>
    <name evidence="6" type="ORF">OM076_03965</name>
</gene>
<dbReference type="RefSeq" id="WP_270038104.1">
    <property type="nucleotide sequence ID" value="NZ_JAPDOD010000002.1"/>
</dbReference>
<dbReference type="PROSITE" id="PS50977">
    <property type="entry name" value="HTH_TETR_2"/>
    <property type="match status" value="1"/>
</dbReference>
<reference evidence="6" key="1">
    <citation type="submission" date="2022-10" db="EMBL/GenBank/DDBJ databases">
        <title>The WGS of Solirubrobacter ginsenosidimutans DSM 21036.</title>
        <authorList>
            <person name="Jiang Z."/>
        </authorList>
    </citation>
    <scope>NUCLEOTIDE SEQUENCE</scope>
    <source>
        <strain evidence="6">DSM 21036</strain>
    </source>
</reference>
<organism evidence="6 7">
    <name type="scientific">Solirubrobacter ginsenosidimutans</name>
    <dbReference type="NCBI Taxonomy" id="490573"/>
    <lineage>
        <taxon>Bacteria</taxon>
        <taxon>Bacillati</taxon>
        <taxon>Actinomycetota</taxon>
        <taxon>Thermoleophilia</taxon>
        <taxon>Solirubrobacterales</taxon>
        <taxon>Solirubrobacteraceae</taxon>
        <taxon>Solirubrobacter</taxon>
    </lineage>
</organism>
<dbReference type="GO" id="GO:0000976">
    <property type="term" value="F:transcription cis-regulatory region binding"/>
    <property type="evidence" value="ECO:0007669"/>
    <property type="project" value="TreeGrafter"/>
</dbReference>
<feature type="domain" description="HTH tetR-type" evidence="5">
    <location>
        <begin position="7"/>
        <end position="66"/>
    </location>
</feature>
<keyword evidence="7" id="KW-1185">Reference proteome</keyword>
<keyword evidence="2 4" id="KW-0238">DNA-binding</keyword>
<proteinExistence type="predicted"/>
<evidence type="ECO:0000256" key="3">
    <source>
        <dbReference type="ARBA" id="ARBA00023163"/>
    </source>
</evidence>
<evidence type="ECO:0000256" key="1">
    <source>
        <dbReference type="ARBA" id="ARBA00023015"/>
    </source>
</evidence>
<dbReference type="PRINTS" id="PR00455">
    <property type="entry name" value="HTHTETR"/>
</dbReference>
<dbReference type="Pfam" id="PF00440">
    <property type="entry name" value="TetR_N"/>
    <property type="match status" value="1"/>
</dbReference>
<name>A0A9X3MMV4_9ACTN</name>
<dbReference type="InterPro" id="IPR050109">
    <property type="entry name" value="HTH-type_TetR-like_transc_reg"/>
</dbReference>
<dbReference type="PANTHER" id="PTHR30055">
    <property type="entry name" value="HTH-TYPE TRANSCRIPTIONAL REGULATOR RUTR"/>
    <property type="match status" value="1"/>
</dbReference>
<sequence>MRRADARRNRDTILETARDAFAEGGSAVSMAEIARRSGVGMATLYRNFPNRQALLEALYLGNVRELARSAEDLSDRTPWDALTIWLRAFATYFATKQAIATELLDHGDAGDPVFTDSRKALFAAAQPLLERAQASGDVRADATLDQVMDMIVGIARIPSSQPGHVDHILDIALDGLRGR</sequence>
<feature type="DNA-binding region" description="H-T-H motif" evidence="4">
    <location>
        <begin position="29"/>
        <end position="48"/>
    </location>
</feature>
<dbReference type="Gene3D" id="1.10.357.10">
    <property type="entry name" value="Tetracycline Repressor, domain 2"/>
    <property type="match status" value="1"/>
</dbReference>
<comment type="caution">
    <text evidence="6">The sequence shown here is derived from an EMBL/GenBank/DDBJ whole genome shotgun (WGS) entry which is preliminary data.</text>
</comment>
<keyword evidence="1" id="KW-0805">Transcription regulation</keyword>
<dbReference type="PANTHER" id="PTHR30055:SF234">
    <property type="entry name" value="HTH-TYPE TRANSCRIPTIONAL REGULATOR BETI"/>
    <property type="match status" value="1"/>
</dbReference>
<dbReference type="AlphaFoldDB" id="A0A9X3MMV4"/>
<accession>A0A9X3MMV4</accession>
<evidence type="ECO:0000256" key="2">
    <source>
        <dbReference type="ARBA" id="ARBA00023125"/>
    </source>
</evidence>
<dbReference type="Pfam" id="PF21597">
    <property type="entry name" value="TetR_C_43"/>
    <property type="match status" value="1"/>
</dbReference>
<dbReference type="EMBL" id="JAPDOD010000002">
    <property type="protein sequence ID" value="MDA0159409.1"/>
    <property type="molecule type" value="Genomic_DNA"/>
</dbReference>
<dbReference type="InterPro" id="IPR009057">
    <property type="entry name" value="Homeodomain-like_sf"/>
</dbReference>
<dbReference type="InterPro" id="IPR001647">
    <property type="entry name" value="HTH_TetR"/>
</dbReference>